<evidence type="ECO:0008006" key="3">
    <source>
        <dbReference type="Google" id="ProtNLM"/>
    </source>
</evidence>
<protein>
    <recommendedName>
        <fullName evidence="3">ThuA-like domain-containing protein</fullName>
    </recommendedName>
</protein>
<evidence type="ECO:0000313" key="1">
    <source>
        <dbReference type="EMBL" id="ADL01690.1"/>
    </source>
</evidence>
<dbReference type="STRING" id="633149.Bresu_2381"/>
<organism evidence="1 2">
    <name type="scientific">Brevundimonas subvibrioides (strain ATCC 15264 / DSM 4735 / LMG 14903 / NBRC 16000 / CB 81)</name>
    <name type="common">Caulobacter subvibrioides</name>
    <dbReference type="NCBI Taxonomy" id="633149"/>
    <lineage>
        <taxon>Bacteria</taxon>
        <taxon>Pseudomonadati</taxon>
        <taxon>Pseudomonadota</taxon>
        <taxon>Alphaproteobacteria</taxon>
        <taxon>Caulobacterales</taxon>
        <taxon>Caulobacteraceae</taxon>
        <taxon>Brevundimonas</taxon>
    </lineage>
</organism>
<dbReference type="BioCyc" id="BSUB633149:G1GM8-2380-MONOMER"/>
<sequence length="279" mass="29961">MTTRILLQTTIPPIEDDWNIGRFSRLVAHLAALEGVEVIARDRAVPGGATDPVLGSLDTSHFDQLWLFAVDTGDGLNADECAAIGRFRAKGGGLMVTRDHMDLGTSVCTLGGLGAAHYFHSKNPDPDASRNARDDVDTTHIDWPNYHSGANGDVQTITPVGEVHPLLKDGEGVIRLLPAHPHEGGVGAPAEAPDARVIATGVSRTTQRPFNIAVAFEGADGAGRGVAQSTFHHFCDYNWDPRDGCPSFVDEPPGDAIVRDPEGLRQTRTYMTNLARWLS</sequence>
<dbReference type="OrthoDB" id="5937513at2"/>
<accession>D9QKA5</accession>
<dbReference type="EMBL" id="CP002102">
    <property type="protein sequence ID" value="ADL01690.1"/>
    <property type="molecule type" value="Genomic_DNA"/>
</dbReference>
<dbReference type="InParanoid" id="D9QKA5"/>
<dbReference type="AlphaFoldDB" id="D9QKA5"/>
<evidence type="ECO:0000313" key="2">
    <source>
        <dbReference type="Proteomes" id="UP000002696"/>
    </source>
</evidence>
<dbReference type="KEGG" id="bsb:Bresu_2381"/>
<dbReference type="RefSeq" id="WP_013269791.1">
    <property type="nucleotide sequence ID" value="NC_014375.1"/>
</dbReference>
<dbReference type="HOGENOM" id="CLU_946135_0_0_5"/>
<reference evidence="2" key="1">
    <citation type="journal article" date="2011" name="J. Bacteriol.">
        <title>Genome sequences of eight morphologically diverse alphaproteobacteria.</title>
        <authorList>
            <consortium name="US DOE Joint Genome Institute"/>
            <person name="Brown P.J."/>
            <person name="Kysela D.T."/>
            <person name="Buechlein A."/>
            <person name="Hemmerich C."/>
            <person name="Brun Y.V."/>
        </authorList>
    </citation>
    <scope>NUCLEOTIDE SEQUENCE [LARGE SCALE GENOMIC DNA]</scope>
    <source>
        <strain evidence="2">ATCC 15264 / DSM 4735 / LMG 14903 / NBRC 16000 / CB 81</strain>
    </source>
</reference>
<gene>
    <name evidence="1" type="ordered locus">Bresu_2381</name>
</gene>
<dbReference type="Proteomes" id="UP000002696">
    <property type="component" value="Chromosome"/>
</dbReference>
<dbReference type="eggNOG" id="ENOG502Z8HJ">
    <property type="taxonomic scope" value="Bacteria"/>
</dbReference>
<keyword evidence="2" id="KW-1185">Reference proteome</keyword>
<name>D9QKA5_BRESC</name>
<proteinExistence type="predicted"/>